<sequence>MHTDYPGSDAECRSCPKWSVHSHRGSAAQPEAGLTAGKRSGGGRSFSHLASVAVLRSSEPSSKEQQAAQVEAGACHVEAQVLFREAVELVRFECRALECKAAELEEELKGLSKLWADNQHLKEENVALICIISKLSK</sequence>
<gene>
    <name evidence="4" type="ORF">MDA_GLEAN10015609</name>
</gene>
<feature type="region of interest" description="Disordered" evidence="2">
    <location>
        <begin position="1"/>
        <end position="45"/>
    </location>
</feature>
<dbReference type="InterPro" id="IPR031775">
    <property type="entry name" value="PRKG1_interact"/>
</dbReference>
<organism evidence="4 5">
    <name type="scientific">Myotis davidii</name>
    <name type="common">David's myotis</name>
    <dbReference type="NCBI Taxonomy" id="225400"/>
    <lineage>
        <taxon>Eukaryota</taxon>
        <taxon>Metazoa</taxon>
        <taxon>Chordata</taxon>
        <taxon>Craniata</taxon>
        <taxon>Vertebrata</taxon>
        <taxon>Euteleostomi</taxon>
        <taxon>Mammalia</taxon>
        <taxon>Eutheria</taxon>
        <taxon>Laurasiatheria</taxon>
        <taxon>Chiroptera</taxon>
        <taxon>Yangochiroptera</taxon>
        <taxon>Vespertilionidae</taxon>
        <taxon>Myotis</taxon>
    </lineage>
</organism>
<dbReference type="EMBL" id="KB100190">
    <property type="protein sequence ID" value="ELK37625.1"/>
    <property type="molecule type" value="Genomic_DNA"/>
</dbReference>
<reference evidence="5" key="1">
    <citation type="journal article" date="2013" name="Science">
        <title>Comparative analysis of bat genomes provides insight into the evolution of flight and immunity.</title>
        <authorList>
            <person name="Zhang G."/>
            <person name="Cowled C."/>
            <person name="Shi Z."/>
            <person name="Huang Z."/>
            <person name="Bishop-Lilly K.A."/>
            <person name="Fang X."/>
            <person name="Wynne J.W."/>
            <person name="Xiong Z."/>
            <person name="Baker M.L."/>
            <person name="Zhao W."/>
            <person name="Tachedjian M."/>
            <person name="Zhu Y."/>
            <person name="Zhou P."/>
            <person name="Jiang X."/>
            <person name="Ng J."/>
            <person name="Yang L."/>
            <person name="Wu L."/>
            <person name="Xiao J."/>
            <person name="Feng Y."/>
            <person name="Chen Y."/>
            <person name="Sun X."/>
            <person name="Zhang Y."/>
            <person name="Marsh G.A."/>
            <person name="Crameri G."/>
            <person name="Broder C.C."/>
            <person name="Frey K.G."/>
            <person name="Wang L.F."/>
            <person name="Wang J."/>
        </authorList>
    </citation>
    <scope>NUCLEOTIDE SEQUENCE [LARGE SCALE GENOMIC DNA]</scope>
</reference>
<evidence type="ECO:0000313" key="4">
    <source>
        <dbReference type="EMBL" id="ELK37625.1"/>
    </source>
</evidence>
<evidence type="ECO:0000313" key="5">
    <source>
        <dbReference type="Proteomes" id="UP000010556"/>
    </source>
</evidence>
<evidence type="ECO:0000256" key="2">
    <source>
        <dbReference type="SAM" id="MobiDB-lite"/>
    </source>
</evidence>
<dbReference type="GO" id="GO:0019901">
    <property type="term" value="F:protein kinase binding"/>
    <property type="evidence" value="ECO:0007669"/>
    <property type="project" value="InterPro"/>
</dbReference>
<dbReference type="Proteomes" id="UP000010556">
    <property type="component" value="Unassembled WGS sequence"/>
</dbReference>
<protein>
    <submittedName>
        <fullName evidence="4">Protein phosphatase 1 regulatory subunit 12C</fullName>
    </submittedName>
</protein>
<dbReference type="Pfam" id="PF15898">
    <property type="entry name" value="PRKG1_interact"/>
    <property type="match status" value="1"/>
</dbReference>
<evidence type="ECO:0000259" key="3">
    <source>
        <dbReference type="Pfam" id="PF15898"/>
    </source>
</evidence>
<accession>L5MH80</accession>
<keyword evidence="1" id="KW-0175">Coiled coil</keyword>
<keyword evidence="5" id="KW-1185">Reference proteome</keyword>
<feature type="coiled-coil region" evidence="1">
    <location>
        <begin position="87"/>
        <end position="114"/>
    </location>
</feature>
<name>L5MH80_MYODS</name>
<feature type="domain" description="cGMP-dependent protein kinase interacting" evidence="3">
    <location>
        <begin position="77"/>
        <end position="137"/>
    </location>
</feature>
<proteinExistence type="predicted"/>
<dbReference type="AlphaFoldDB" id="L5MH80"/>
<evidence type="ECO:0000256" key="1">
    <source>
        <dbReference type="SAM" id="Coils"/>
    </source>
</evidence>